<proteinExistence type="predicted"/>
<dbReference type="RefSeq" id="WP_055261768.1">
    <property type="nucleotide sequence ID" value="NZ_CYXV01000003.1"/>
</dbReference>
<sequence length="112" mass="13149">MKKDEKITLWSERIHEFQSSGQTCKTWCQEHRIPVSTMNYWMRKLKTLDEQSDTDMIFAKMPTETEISKNETLNISPSPVRIFITNAIRIEVMPECPPELFHVLIQGLKDHA</sequence>
<reference evidence="1 2" key="1">
    <citation type="submission" date="2015-09" db="EMBL/GenBank/DDBJ databases">
        <authorList>
            <consortium name="Pathogen Informatics"/>
        </authorList>
    </citation>
    <scope>NUCLEOTIDE SEQUENCE [LARGE SCALE GENOMIC DNA]</scope>
    <source>
        <strain evidence="1 2">2789STDY5608863</strain>
    </source>
</reference>
<dbReference type="AlphaFoldDB" id="A0A173S1H1"/>
<evidence type="ECO:0000313" key="2">
    <source>
        <dbReference type="Proteomes" id="UP000095495"/>
    </source>
</evidence>
<dbReference type="NCBIfam" id="NF047593">
    <property type="entry name" value="IS66_ISAeme5_TnpA"/>
    <property type="match status" value="1"/>
</dbReference>
<name>A0A173S1H1_9FIRM</name>
<dbReference type="EMBL" id="CYXV01000003">
    <property type="protein sequence ID" value="CUM84152.1"/>
    <property type="molecule type" value="Genomic_DNA"/>
</dbReference>
<gene>
    <name evidence="1" type="ORF">ERS852420_01038</name>
</gene>
<organism evidence="1 2">
    <name type="scientific">Roseburia faecis</name>
    <dbReference type="NCBI Taxonomy" id="301302"/>
    <lineage>
        <taxon>Bacteria</taxon>
        <taxon>Bacillati</taxon>
        <taxon>Bacillota</taxon>
        <taxon>Clostridia</taxon>
        <taxon>Lachnospirales</taxon>
        <taxon>Lachnospiraceae</taxon>
        <taxon>Roseburia</taxon>
    </lineage>
</organism>
<evidence type="ECO:0008006" key="3">
    <source>
        <dbReference type="Google" id="ProtNLM"/>
    </source>
</evidence>
<accession>A0A173S1H1</accession>
<evidence type="ECO:0000313" key="1">
    <source>
        <dbReference type="EMBL" id="CUM84152.1"/>
    </source>
</evidence>
<protein>
    <recommendedName>
        <fullName evidence="3">Transposase</fullName>
    </recommendedName>
</protein>
<dbReference type="Proteomes" id="UP000095495">
    <property type="component" value="Unassembled WGS sequence"/>
</dbReference>